<dbReference type="InterPro" id="IPR011009">
    <property type="entry name" value="Kinase-like_dom_sf"/>
</dbReference>
<dbReference type="EMBL" id="VEPZ02001093">
    <property type="protein sequence ID" value="KAE8695195.1"/>
    <property type="molecule type" value="Genomic_DNA"/>
</dbReference>
<dbReference type="PROSITE" id="PS00108">
    <property type="entry name" value="PROTEIN_KINASE_ST"/>
    <property type="match status" value="1"/>
</dbReference>
<evidence type="ECO:0000256" key="1">
    <source>
        <dbReference type="ARBA" id="ARBA00022741"/>
    </source>
</evidence>
<dbReference type="PANTHER" id="PTHR46008:SF2">
    <property type="entry name" value="LEAF RUST 10 DISEASE-RESISTANCE LOCUS RECEPTOR-LIKE PROTEIN KINASE-LIKE 1.4"/>
    <property type="match status" value="1"/>
</dbReference>
<dbReference type="Pfam" id="PF00069">
    <property type="entry name" value="Pkinase"/>
    <property type="match status" value="1"/>
</dbReference>
<feature type="region of interest" description="Disordered" evidence="3">
    <location>
        <begin position="53"/>
        <end position="75"/>
    </location>
</feature>
<dbReference type="Proteomes" id="UP000436088">
    <property type="component" value="Unassembled WGS sequence"/>
</dbReference>
<evidence type="ECO:0000256" key="3">
    <source>
        <dbReference type="SAM" id="MobiDB-lite"/>
    </source>
</evidence>
<dbReference type="Gene3D" id="1.10.510.10">
    <property type="entry name" value="Transferase(Phosphotransferase) domain 1"/>
    <property type="match status" value="1"/>
</dbReference>
<sequence>MFNQFLPSSSGLGLASAVTVIILIGIRNICFRQQQQKKISAQIINRDLLTSHSSKGPSISTTNTSQTNSSSSTSKFDIERGSTYFGAHVFSYEELEEAIDNFNPSKQLGECGFDTVYYGELRERRVVAVKRLYDNNFKRVDQYINEIEILIRIRHLNLQLSTSSLTWHVHLSITVDTTKALAYLHASEIIHRDVKSNNILLDKSFLVKVADFGLSRLFPNDVTHVSTALQGTPGYVDPKIQNRALHEPIDPSLGFENDCAMKNKVTVVAKLVFRCLQQERDMRPSMGEVLVIGKRWQIN</sequence>
<evidence type="ECO:0000259" key="5">
    <source>
        <dbReference type="PROSITE" id="PS50011"/>
    </source>
</evidence>
<evidence type="ECO:0000256" key="2">
    <source>
        <dbReference type="ARBA" id="ARBA00022840"/>
    </source>
</evidence>
<dbReference type="Gene3D" id="3.30.200.20">
    <property type="entry name" value="Phosphorylase Kinase, domain 1"/>
    <property type="match status" value="1"/>
</dbReference>
<keyword evidence="4" id="KW-1133">Transmembrane helix</keyword>
<dbReference type="InterPro" id="IPR008271">
    <property type="entry name" value="Ser/Thr_kinase_AS"/>
</dbReference>
<feature type="domain" description="Protein kinase" evidence="5">
    <location>
        <begin position="102"/>
        <end position="299"/>
    </location>
</feature>
<evidence type="ECO:0000256" key="4">
    <source>
        <dbReference type="SAM" id="Phobius"/>
    </source>
</evidence>
<keyword evidence="2" id="KW-0067">ATP-binding</keyword>
<keyword evidence="7" id="KW-1185">Reference proteome</keyword>
<dbReference type="AlphaFoldDB" id="A0A6A2ZWD6"/>
<keyword evidence="4" id="KW-0812">Transmembrane</keyword>
<feature type="transmembrane region" description="Helical" evidence="4">
    <location>
        <begin position="12"/>
        <end position="30"/>
    </location>
</feature>
<accession>A0A6A2ZWD6</accession>
<protein>
    <submittedName>
        <fullName evidence="6">Detected protein of confused Function</fullName>
    </submittedName>
</protein>
<reference evidence="6" key="1">
    <citation type="submission" date="2019-09" db="EMBL/GenBank/DDBJ databases">
        <title>Draft genome information of white flower Hibiscus syriacus.</title>
        <authorList>
            <person name="Kim Y.-M."/>
        </authorList>
    </citation>
    <scope>NUCLEOTIDE SEQUENCE [LARGE SCALE GENOMIC DNA]</scope>
    <source>
        <strain evidence="6">YM2019G1</strain>
    </source>
</reference>
<evidence type="ECO:0000313" key="7">
    <source>
        <dbReference type="Proteomes" id="UP000436088"/>
    </source>
</evidence>
<dbReference type="PROSITE" id="PS50011">
    <property type="entry name" value="PROTEIN_KINASE_DOM"/>
    <property type="match status" value="1"/>
</dbReference>
<name>A0A6A2ZWD6_HIBSY</name>
<gene>
    <name evidence="6" type="ORF">F3Y22_tig00110730pilonHSYRG00028</name>
</gene>
<dbReference type="GO" id="GO:0004672">
    <property type="term" value="F:protein kinase activity"/>
    <property type="evidence" value="ECO:0007669"/>
    <property type="project" value="InterPro"/>
</dbReference>
<dbReference type="SUPFAM" id="SSF56112">
    <property type="entry name" value="Protein kinase-like (PK-like)"/>
    <property type="match status" value="1"/>
</dbReference>
<keyword evidence="1" id="KW-0547">Nucleotide-binding</keyword>
<comment type="caution">
    <text evidence="6">The sequence shown here is derived from an EMBL/GenBank/DDBJ whole genome shotgun (WGS) entry which is preliminary data.</text>
</comment>
<dbReference type="PANTHER" id="PTHR46008">
    <property type="entry name" value="LEAF RUST 10 DISEASE-RESISTANCE LOCUS RECEPTOR-LIKE PROTEIN KINASE-LIKE 1.4"/>
    <property type="match status" value="1"/>
</dbReference>
<keyword evidence="4" id="KW-0472">Membrane</keyword>
<proteinExistence type="predicted"/>
<dbReference type="GO" id="GO:0005524">
    <property type="term" value="F:ATP binding"/>
    <property type="evidence" value="ECO:0007669"/>
    <property type="project" value="UniProtKB-KW"/>
</dbReference>
<feature type="compositionally biased region" description="Low complexity" evidence="3">
    <location>
        <begin position="58"/>
        <end position="74"/>
    </location>
</feature>
<evidence type="ECO:0000313" key="6">
    <source>
        <dbReference type="EMBL" id="KAE8695195.1"/>
    </source>
</evidence>
<organism evidence="6 7">
    <name type="scientific">Hibiscus syriacus</name>
    <name type="common">Rose of Sharon</name>
    <dbReference type="NCBI Taxonomy" id="106335"/>
    <lineage>
        <taxon>Eukaryota</taxon>
        <taxon>Viridiplantae</taxon>
        <taxon>Streptophyta</taxon>
        <taxon>Embryophyta</taxon>
        <taxon>Tracheophyta</taxon>
        <taxon>Spermatophyta</taxon>
        <taxon>Magnoliopsida</taxon>
        <taxon>eudicotyledons</taxon>
        <taxon>Gunneridae</taxon>
        <taxon>Pentapetalae</taxon>
        <taxon>rosids</taxon>
        <taxon>malvids</taxon>
        <taxon>Malvales</taxon>
        <taxon>Malvaceae</taxon>
        <taxon>Malvoideae</taxon>
        <taxon>Hibiscus</taxon>
    </lineage>
</organism>
<dbReference type="InterPro" id="IPR000719">
    <property type="entry name" value="Prot_kinase_dom"/>
</dbReference>
<dbReference type="SMART" id="SM00220">
    <property type="entry name" value="S_TKc"/>
    <property type="match status" value="1"/>
</dbReference>